<reference evidence="1 2" key="1">
    <citation type="journal article" date="2016" name="Nat. Commun.">
        <title>Thousands of microbial genomes shed light on interconnected biogeochemical processes in an aquifer system.</title>
        <authorList>
            <person name="Anantharaman K."/>
            <person name="Brown C.T."/>
            <person name="Hug L.A."/>
            <person name="Sharon I."/>
            <person name="Castelle C.J."/>
            <person name="Probst A.J."/>
            <person name="Thomas B.C."/>
            <person name="Singh A."/>
            <person name="Wilkins M.J."/>
            <person name="Karaoz U."/>
            <person name="Brodie E.L."/>
            <person name="Williams K.H."/>
            <person name="Hubbard S.S."/>
            <person name="Banfield J.F."/>
        </authorList>
    </citation>
    <scope>NUCLEOTIDE SEQUENCE [LARGE SCALE GENOMIC DNA]</scope>
</reference>
<sequence length="118" mass="12504">MTISIENREGSGIALLEMTSGGVDSTLVPFCFPLQKVSLSEGTRKYLVRVPLVESSEGRSLISLERAREAIPTVEAMGKELDAYVIESLSEGQGGTVNGVKVELGTPVEDLGITYTAG</sequence>
<protein>
    <submittedName>
        <fullName evidence="1">Uncharacterized protein</fullName>
    </submittedName>
</protein>
<gene>
    <name evidence="1" type="ORF">A2112_00100</name>
</gene>
<evidence type="ECO:0000313" key="1">
    <source>
        <dbReference type="EMBL" id="OGM04372.1"/>
    </source>
</evidence>
<dbReference type="AlphaFoldDB" id="A0A1F7WNG3"/>
<dbReference type="Proteomes" id="UP000177091">
    <property type="component" value="Unassembled WGS sequence"/>
</dbReference>
<organism evidence="1 2">
    <name type="scientific">Candidatus Woesebacteria bacterium GWA1_42_12</name>
    <dbReference type="NCBI Taxonomy" id="1802472"/>
    <lineage>
        <taxon>Bacteria</taxon>
        <taxon>Candidatus Woeseibacteriota</taxon>
    </lineage>
</organism>
<evidence type="ECO:0000313" key="2">
    <source>
        <dbReference type="Proteomes" id="UP000177091"/>
    </source>
</evidence>
<accession>A0A1F7WNG3</accession>
<proteinExistence type="predicted"/>
<dbReference type="EMBL" id="MGFK01000015">
    <property type="protein sequence ID" value="OGM04372.1"/>
    <property type="molecule type" value="Genomic_DNA"/>
</dbReference>
<comment type="caution">
    <text evidence="1">The sequence shown here is derived from an EMBL/GenBank/DDBJ whole genome shotgun (WGS) entry which is preliminary data.</text>
</comment>
<name>A0A1F7WNG3_9BACT</name>